<keyword evidence="11" id="KW-0718">Serine biosynthesis</keyword>
<dbReference type="InterPro" id="IPR015424">
    <property type="entry name" value="PyrdxlP-dep_Trfase"/>
</dbReference>
<evidence type="ECO:0000256" key="4">
    <source>
        <dbReference type="ARBA" id="ARBA00013030"/>
    </source>
</evidence>
<evidence type="ECO:0000313" key="16">
    <source>
        <dbReference type="EMBL" id="MDN5214174.1"/>
    </source>
</evidence>
<dbReference type="EMBL" id="JAUJEB010000004">
    <property type="protein sequence ID" value="MDN5214174.1"/>
    <property type="molecule type" value="Genomic_DNA"/>
</dbReference>
<evidence type="ECO:0000256" key="6">
    <source>
        <dbReference type="ARBA" id="ARBA00022576"/>
    </source>
</evidence>
<evidence type="ECO:0000256" key="5">
    <source>
        <dbReference type="ARBA" id="ARBA00022490"/>
    </source>
</evidence>
<dbReference type="InterPro" id="IPR000192">
    <property type="entry name" value="Aminotrans_V_dom"/>
</dbReference>
<evidence type="ECO:0000256" key="2">
    <source>
        <dbReference type="ARBA" id="ARBA00005099"/>
    </source>
</evidence>
<dbReference type="Gene3D" id="3.90.1150.10">
    <property type="entry name" value="Aspartate Aminotransferase, domain 1"/>
    <property type="match status" value="1"/>
</dbReference>
<dbReference type="PANTHER" id="PTHR21152:SF40">
    <property type="entry name" value="ALANINE--GLYOXYLATE AMINOTRANSFERASE"/>
    <property type="match status" value="1"/>
</dbReference>
<comment type="catalytic activity">
    <reaction evidence="13">
        <text>4-(phosphooxy)-L-threonine + 2-oxoglutarate = (R)-3-hydroxy-2-oxo-4-phosphooxybutanoate + L-glutamate</text>
        <dbReference type="Rhea" id="RHEA:16573"/>
        <dbReference type="ChEBI" id="CHEBI:16810"/>
        <dbReference type="ChEBI" id="CHEBI:29985"/>
        <dbReference type="ChEBI" id="CHEBI:58452"/>
        <dbReference type="ChEBI" id="CHEBI:58538"/>
        <dbReference type="EC" id="2.6.1.52"/>
    </reaction>
</comment>
<organism evidence="16 17">
    <name type="scientific">Agaribacillus aureus</name>
    <dbReference type="NCBI Taxonomy" id="3051825"/>
    <lineage>
        <taxon>Bacteria</taxon>
        <taxon>Pseudomonadati</taxon>
        <taxon>Bacteroidota</taxon>
        <taxon>Cytophagia</taxon>
        <taxon>Cytophagales</taxon>
        <taxon>Splendidivirgaceae</taxon>
        <taxon>Agaribacillus</taxon>
    </lineage>
</organism>
<evidence type="ECO:0000256" key="8">
    <source>
        <dbReference type="ARBA" id="ARBA00022679"/>
    </source>
</evidence>
<evidence type="ECO:0000256" key="1">
    <source>
        <dbReference type="ARBA" id="ARBA00001933"/>
    </source>
</evidence>
<keyword evidence="5" id="KW-0963">Cytoplasm</keyword>
<evidence type="ECO:0000259" key="15">
    <source>
        <dbReference type="Pfam" id="PF00266"/>
    </source>
</evidence>
<protein>
    <recommendedName>
        <fullName evidence="4">phosphoserine transaminase</fullName>
        <ecNumber evidence="4">2.6.1.52</ecNumber>
    </recommendedName>
    <alternativeName>
        <fullName evidence="12">Phosphohydroxythreonine aminotransferase</fullName>
    </alternativeName>
</protein>
<dbReference type="Proteomes" id="UP001172083">
    <property type="component" value="Unassembled WGS sequence"/>
</dbReference>
<keyword evidence="6 16" id="KW-0032">Aminotransferase</keyword>
<evidence type="ECO:0000256" key="10">
    <source>
        <dbReference type="ARBA" id="ARBA00023096"/>
    </source>
</evidence>
<comment type="cofactor">
    <cofactor evidence="1">
        <name>pyridoxal 5'-phosphate</name>
        <dbReference type="ChEBI" id="CHEBI:597326"/>
    </cofactor>
</comment>
<evidence type="ECO:0000256" key="14">
    <source>
        <dbReference type="ARBA" id="ARBA00049007"/>
    </source>
</evidence>
<evidence type="ECO:0000256" key="11">
    <source>
        <dbReference type="ARBA" id="ARBA00023299"/>
    </source>
</evidence>
<dbReference type="InterPro" id="IPR015422">
    <property type="entry name" value="PyrdxlP-dep_Trfase_small"/>
</dbReference>
<name>A0ABT8L8T6_9BACT</name>
<dbReference type="GO" id="GO:0008483">
    <property type="term" value="F:transaminase activity"/>
    <property type="evidence" value="ECO:0007669"/>
    <property type="project" value="UniProtKB-KW"/>
</dbReference>
<comment type="catalytic activity">
    <reaction evidence="14">
        <text>O-phospho-L-serine + 2-oxoglutarate = 3-phosphooxypyruvate + L-glutamate</text>
        <dbReference type="Rhea" id="RHEA:14329"/>
        <dbReference type="ChEBI" id="CHEBI:16810"/>
        <dbReference type="ChEBI" id="CHEBI:18110"/>
        <dbReference type="ChEBI" id="CHEBI:29985"/>
        <dbReference type="ChEBI" id="CHEBI:57524"/>
        <dbReference type="EC" id="2.6.1.52"/>
    </reaction>
</comment>
<dbReference type="EC" id="2.6.1.52" evidence="4"/>
<evidence type="ECO:0000256" key="9">
    <source>
        <dbReference type="ARBA" id="ARBA00022898"/>
    </source>
</evidence>
<evidence type="ECO:0000256" key="7">
    <source>
        <dbReference type="ARBA" id="ARBA00022605"/>
    </source>
</evidence>
<gene>
    <name evidence="16" type="ORF">QQ020_19005</name>
</gene>
<dbReference type="PIRSF" id="PIRSF000525">
    <property type="entry name" value="SerC"/>
    <property type="match status" value="1"/>
</dbReference>
<comment type="caution">
    <text evidence="16">The sequence shown here is derived from an EMBL/GenBank/DDBJ whole genome shotgun (WGS) entry which is preliminary data.</text>
</comment>
<proteinExistence type="inferred from homology"/>
<evidence type="ECO:0000256" key="12">
    <source>
        <dbReference type="ARBA" id="ARBA00031421"/>
    </source>
</evidence>
<dbReference type="InterPro" id="IPR015421">
    <property type="entry name" value="PyrdxlP-dep_Trfase_major"/>
</dbReference>
<accession>A0ABT8L8T6</accession>
<dbReference type="Gene3D" id="3.40.640.10">
    <property type="entry name" value="Type I PLP-dependent aspartate aminotransferase-like (Major domain)"/>
    <property type="match status" value="1"/>
</dbReference>
<comment type="pathway">
    <text evidence="2">Amino-acid biosynthesis; L-serine biosynthesis; L-serine from 3-phospho-D-glycerate: step 2/3.</text>
</comment>
<dbReference type="InterPro" id="IPR022278">
    <property type="entry name" value="Pser_aminoTfrase"/>
</dbReference>
<keyword evidence="9" id="KW-0663">Pyridoxal phosphate</keyword>
<keyword evidence="7" id="KW-0028">Amino-acid biosynthesis</keyword>
<reference evidence="16" key="1">
    <citation type="submission" date="2023-06" db="EMBL/GenBank/DDBJ databases">
        <title>Genomic of Agaribacillus aureum.</title>
        <authorList>
            <person name="Wang G."/>
        </authorList>
    </citation>
    <scope>NUCLEOTIDE SEQUENCE</scope>
    <source>
        <strain evidence="16">BMA12</strain>
    </source>
</reference>
<keyword evidence="10" id="KW-0664">Pyridoxine biosynthesis</keyword>
<dbReference type="SUPFAM" id="SSF53383">
    <property type="entry name" value="PLP-dependent transferases"/>
    <property type="match status" value="1"/>
</dbReference>
<dbReference type="RefSeq" id="WP_346759509.1">
    <property type="nucleotide sequence ID" value="NZ_JAUJEB010000004.1"/>
</dbReference>
<comment type="similarity">
    <text evidence="3">Belongs to the class-V pyridoxal-phosphate-dependent aminotransferase family. SerC subfamily.</text>
</comment>
<dbReference type="Pfam" id="PF00266">
    <property type="entry name" value="Aminotran_5"/>
    <property type="match status" value="1"/>
</dbReference>
<sequence length="361" mass="40131">MHQVYFTPGPSALYYTVEGHIKNALKSYVPSISHRSKQFEEIYAHTIDQLRQLLNVPDDFEIYFTGSATEIWERLIQNCVEQSSYHLVNGSFSKRFYQMSGELGRNTALLEVAPGLGFKPSEINIPEAAELIAVTQNETSTGVAQPLEDIYALKEKHPDKILAVDAVSALPYIDIDFNRIDAIYFSVQKGFGLPAGLGVWVMNGRCVEKAKSMQQSGHSIGSYHSIPSFASKAVKNQTPETPNVLGIYLLGKVAEDMLTKGIVQIRRETEYKAALLYNLLENHSLLAPFVAETAHRSKTVIVATTSVASEKIIKQASQRGMVIGSGYGAFKSEHVRIANFPTHSKEQFEMLVDFLADYSEE</sequence>
<evidence type="ECO:0000256" key="13">
    <source>
        <dbReference type="ARBA" id="ARBA00047630"/>
    </source>
</evidence>
<evidence type="ECO:0000313" key="17">
    <source>
        <dbReference type="Proteomes" id="UP001172083"/>
    </source>
</evidence>
<evidence type="ECO:0000256" key="3">
    <source>
        <dbReference type="ARBA" id="ARBA00006904"/>
    </source>
</evidence>
<keyword evidence="17" id="KW-1185">Reference proteome</keyword>
<keyword evidence="8" id="KW-0808">Transferase</keyword>
<dbReference type="PANTHER" id="PTHR21152">
    <property type="entry name" value="AMINOTRANSFERASE CLASS V"/>
    <property type="match status" value="1"/>
</dbReference>
<feature type="domain" description="Aminotransferase class V" evidence="15">
    <location>
        <begin position="30"/>
        <end position="326"/>
    </location>
</feature>